<evidence type="ECO:0000256" key="4">
    <source>
        <dbReference type="ARBA" id="ARBA00023143"/>
    </source>
</evidence>
<dbReference type="InterPro" id="IPR040026">
    <property type="entry name" value="FliD"/>
</dbReference>
<evidence type="ECO:0000256" key="5">
    <source>
        <dbReference type="RuleBase" id="RU362066"/>
    </source>
</evidence>
<dbReference type="InterPro" id="IPR003481">
    <property type="entry name" value="FliD_N"/>
</dbReference>
<reference evidence="8 9" key="1">
    <citation type="journal article" date="2021" name="Arch. Microbiol.">
        <title>Thalassobius aquimarinus sp. nov., isolated from the Sea of Japan seashore.</title>
        <authorList>
            <person name="Kurilenko V.V."/>
            <person name="Romanenko L.A."/>
            <person name="Chernysheva N.Y."/>
            <person name="Velansky P.V."/>
            <person name="Tekutyeva L.A."/>
            <person name="Isaeva M.P."/>
            <person name="Mikhailov V.V."/>
        </authorList>
    </citation>
    <scope>NUCLEOTIDE SEQUENCE [LARGE SCALE GENOMIC DNA]</scope>
    <source>
        <strain evidence="8 9">KMM 8518</strain>
    </source>
</reference>
<dbReference type="InterPro" id="IPR010809">
    <property type="entry name" value="FliD_C"/>
</dbReference>
<dbReference type="Pfam" id="PF02465">
    <property type="entry name" value="FliD_N"/>
    <property type="match status" value="1"/>
</dbReference>
<gene>
    <name evidence="8" type="primary">fliD</name>
    <name evidence="8" type="ORF">IT775_00800</name>
</gene>
<name>A0ABS5HLG4_9RHOB</name>
<keyword evidence="3" id="KW-0175">Coiled coil</keyword>
<proteinExistence type="inferred from homology"/>
<dbReference type="Pfam" id="PF07196">
    <property type="entry name" value="Flagellin_IN"/>
    <property type="match status" value="2"/>
</dbReference>
<dbReference type="RefSeq" id="WP_212699164.1">
    <property type="nucleotide sequence ID" value="NZ_JADMKU010000001.1"/>
</dbReference>
<evidence type="ECO:0000256" key="2">
    <source>
        <dbReference type="ARBA" id="ARBA00011255"/>
    </source>
</evidence>
<feature type="domain" description="Flagellar hook-associated protein 2 C-terminal" evidence="7">
    <location>
        <begin position="451"/>
        <end position="752"/>
    </location>
</feature>
<keyword evidence="9" id="KW-1185">Reference proteome</keyword>
<keyword evidence="8" id="KW-0966">Cell projection</keyword>
<keyword evidence="4 5" id="KW-0975">Bacterial flagellum</keyword>
<evidence type="ECO:0000256" key="1">
    <source>
        <dbReference type="ARBA" id="ARBA00009764"/>
    </source>
</evidence>
<comment type="caution">
    <text evidence="8">The sequence shown here is derived from an EMBL/GenBank/DDBJ whole genome shotgun (WGS) entry which is preliminary data.</text>
</comment>
<sequence>MTDLLSALNTNGSGLNITSLAKSLAAAETAPRRQIVEGRIEETEVSISAMAEARSVLEELQNSLYVITDESLIQTNSASSAITATVTDASKVDAGSVNVGVVALAKEQVLQFQGFASEDAVVQGGTINIDFGVWTTDVPPVFFAGDRPQVNMTVADGTTLKDLATQFNDIAGIEASIINVGDGTYTLGILSETGGANALSFSVNATGTSTSSVTSVAGLTAGNALTDTQIAAGTSLDITGSVGTTTITTTAGMSAKDLADQINATTASTGVDATAVTNAKLSGLTAATDVSFSLNGTAIGPVTIADPTDLTGLRDAINAQTALTGVTATFGNTNGEIVLTDSAGNDIALTGYDTSINDTGLTIETLNADGSATGKTATLLDTTGPVNSAFVTGQVSMSSTESFTVADSVTGDTSFFATATTSSTVTSGPDIALTDFELSSATIDAHQVRGASDAVIEYNGIQVFRETNEIDDLIDGVTLKLNDVTPGDVAITTEIQYDEALARAQVLVAKLNDAMEYLNEKTSRGIFQGTEPGDLVGEVTIEAVKTGIRSMLRTGIEGFGDETYYLSDFGISQKLDGTLELDEKVFEEVMLASPDKVMALFESTTTASDSNVIVAGEPPQNTPSGTYTFRRDPVSGAAYLGDTELTSLFPGTDVTFFLAASGDMSGVSLTVPNTVNEFEVTFGRSWADALMGRINDALSETGAISSRELALQNNLVSNEEELVDLDDKYTTVETRYIQKFTAMETMITQLNNTGSYITSLLDAWAAEANG</sequence>
<dbReference type="EMBL" id="JADMKU010000001">
    <property type="protein sequence ID" value="MBR9649661.1"/>
    <property type="molecule type" value="Genomic_DNA"/>
</dbReference>
<comment type="function">
    <text evidence="5">Required for morphogenesis and for the elongation of the flagellar filament by facilitating polymerization of the flagellin monomers at the tip of growing filament. Forms a capping structure, which prevents flagellin subunits (transported through the central channel of the flagellum) from leaking out without polymerization at the distal end.</text>
</comment>
<evidence type="ECO:0000259" key="6">
    <source>
        <dbReference type="Pfam" id="PF02465"/>
    </source>
</evidence>
<evidence type="ECO:0000313" key="8">
    <source>
        <dbReference type="EMBL" id="MBR9649661.1"/>
    </source>
</evidence>
<keyword evidence="8" id="KW-0969">Cilium</keyword>
<comment type="subcellular location">
    <subcellularLocation>
        <location evidence="5">Secreted</location>
    </subcellularLocation>
    <subcellularLocation>
        <location evidence="5">Bacterial flagellum</location>
    </subcellularLocation>
</comment>
<evidence type="ECO:0000256" key="3">
    <source>
        <dbReference type="ARBA" id="ARBA00023054"/>
    </source>
</evidence>
<comment type="similarity">
    <text evidence="1 5">Belongs to the FliD family.</text>
</comment>
<evidence type="ECO:0000259" key="7">
    <source>
        <dbReference type="Pfam" id="PF07195"/>
    </source>
</evidence>
<accession>A0ABS5HLG4</accession>
<comment type="subunit">
    <text evidence="2 5">Homopentamer.</text>
</comment>
<dbReference type="Proteomes" id="UP001195941">
    <property type="component" value="Unassembled WGS sequence"/>
</dbReference>
<evidence type="ECO:0000313" key="9">
    <source>
        <dbReference type="Proteomes" id="UP001195941"/>
    </source>
</evidence>
<feature type="domain" description="Flagellar hook-associated protein 2 N-terminal" evidence="6">
    <location>
        <begin position="13"/>
        <end position="108"/>
    </location>
</feature>
<keyword evidence="8" id="KW-0282">Flagellum</keyword>
<dbReference type="PANTHER" id="PTHR30288">
    <property type="entry name" value="FLAGELLAR CAP/ASSEMBLY PROTEIN FLID"/>
    <property type="match status" value="1"/>
</dbReference>
<protein>
    <recommendedName>
        <fullName evidence="5">Flagellar hook-associated protein 2</fullName>
        <shortName evidence="5">HAP2</shortName>
    </recommendedName>
    <alternativeName>
        <fullName evidence="5">Flagellar cap protein</fullName>
    </alternativeName>
</protein>
<keyword evidence="5" id="KW-0964">Secreted</keyword>
<dbReference type="PANTHER" id="PTHR30288:SF0">
    <property type="entry name" value="FLAGELLAR HOOK-ASSOCIATED PROTEIN 2"/>
    <property type="match status" value="1"/>
</dbReference>
<dbReference type="Pfam" id="PF07195">
    <property type="entry name" value="FliD_C"/>
    <property type="match status" value="1"/>
</dbReference>
<organism evidence="8 9">
    <name type="scientific">Thalassovita aquimarina</name>
    <dbReference type="NCBI Taxonomy" id="2785917"/>
    <lineage>
        <taxon>Bacteria</taxon>
        <taxon>Pseudomonadati</taxon>
        <taxon>Pseudomonadota</taxon>
        <taxon>Alphaproteobacteria</taxon>
        <taxon>Rhodobacterales</taxon>
        <taxon>Roseobacteraceae</taxon>
        <taxon>Thalassovita</taxon>
    </lineage>
</organism>
<dbReference type="Gene3D" id="3.30.70.2120">
    <property type="match status" value="1"/>
</dbReference>
<dbReference type="InterPro" id="IPR010810">
    <property type="entry name" value="Flagellin_hook_IN_motif"/>
</dbReference>